<dbReference type="Gene3D" id="1.10.8.430">
    <property type="entry name" value="Helical domain of apoptotic protease-activating factors"/>
    <property type="match status" value="1"/>
</dbReference>
<dbReference type="PANTHER" id="PTHR36766:SF35">
    <property type="entry name" value="DISEASE RESISTANCE PROTEIN RGA3"/>
    <property type="match status" value="1"/>
</dbReference>
<keyword evidence="2" id="KW-0547">Nucleotide-binding</keyword>
<dbReference type="InterPro" id="IPR002182">
    <property type="entry name" value="NB-ARC"/>
</dbReference>
<dbReference type="InterPro" id="IPR027417">
    <property type="entry name" value="P-loop_NTPase"/>
</dbReference>
<accession>A0ABM3RFS9</accession>
<feature type="domain" description="NB-ARC" evidence="5">
    <location>
        <begin position="210"/>
        <end position="373"/>
    </location>
</feature>
<dbReference type="PRINTS" id="PR00364">
    <property type="entry name" value="DISEASERSIST"/>
</dbReference>
<dbReference type="Gene3D" id="3.80.10.10">
    <property type="entry name" value="Ribonuclease Inhibitor"/>
    <property type="match status" value="2"/>
</dbReference>
<name>A0ABM3RFS9_SPIOL</name>
<evidence type="ECO:0000313" key="9">
    <source>
        <dbReference type="Proteomes" id="UP000813463"/>
    </source>
</evidence>
<evidence type="ECO:0000256" key="1">
    <source>
        <dbReference type="ARBA" id="ARBA00022737"/>
    </source>
</evidence>
<keyword evidence="1" id="KW-0677">Repeat</keyword>
<reference evidence="9" key="1">
    <citation type="journal article" date="2021" name="Nat. Commun.">
        <title>Genomic analyses provide insights into spinach domestication and the genetic basis of agronomic traits.</title>
        <authorList>
            <person name="Cai X."/>
            <person name="Sun X."/>
            <person name="Xu C."/>
            <person name="Sun H."/>
            <person name="Wang X."/>
            <person name="Ge C."/>
            <person name="Zhang Z."/>
            <person name="Wang Q."/>
            <person name="Fei Z."/>
            <person name="Jiao C."/>
            <person name="Wang Q."/>
        </authorList>
    </citation>
    <scope>NUCLEOTIDE SEQUENCE [LARGE SCALE GENOMIC DNA]</scope>
    <source>
        <strain evidence="9">cv. Varoflay</strain>
    </source>
</reference>
<feature type="domain" description="Disease resistance R13L4/SHOC-2-like LRR" evidence="8">
    <location>
        <begin position="589"/>
        <end position="883"/>
    </location>
</feature>
<dbReference type="Gene3D" id="3.40.50.300">
    <property type="entry name" value="P-loop containing nucleotide triphosphate hydrolases"/>
    <property type="match status" value="1"/>
</dbReference>
<dbReference type="Pfam" id="PF23559">
    <property type="entry name" value="WHD_DRP"/>
    <property type="match status" value="1"/>
</dbReference>
<dbReference type="Pfam" id="PF00931">
    <property type="entry name" value="NB-ARC"/>
    <property type="match status" value="1"/>
</dbReference>
<dbReference type="InterPro" id="IPR055414">
    <property type="entry name" value="LRR_R13L4/SHOC2-like"/>
</dbReference>
<dbReference type="Pfam" id="PF23598">
    <property type="entry name" value="LRR_14"/>
    <property type="match status" value="1"/>
</dbReference>
<dbReference type="SUPFAM" id="SSF52058">
    <property type="entry name" value="L domain-like"/>
    <property type="match status" value="1"/>
</dbReference>
<keyword evidence="4" id="KW-0067">ATP-binding</keyword>
<feature type="domain" description="Disease resistance N-terminal" evidence="6">
    <location>
        <begin position="37"/>
        <end position="130"/>
    </location>
</feature>
<sequence length="961" mass="110592">MLTRCLLKCPTDYLHSNTNSQEKREILMDVAGGLSLVQTVIRLLGSPIWTEIESVLGVESQLAKLKVTMSTIQNVLLDAEVQERLHHGRRTNVEQGRLERLKEALYQADELFDKVTTLAHRKQLFSSNKFRKEVCLFFSCSNQLRSAFNWSREIKKIREGLDDIVKDHQHDSGLRQPIGLEVTQVSRETHSYVCEEKDVIIGRDDDKRILIDMLVDTTIEADVSVVTIVGIGGLGKTTLAQLVYNDERIKEEFPFKMWVCVSDDFNIKIVLRQILNSATIHKAHHGDIDMDNLQKDLRQALDRKKYLLVLDDVWNENSEKWQKLETLLIGGGRGSKILVTTRSKNVASVVGSYRTHELKGLSNEDSWNLFERMTLRPGQHHIKPQLVDIGKEIVGKCANVPLAIRAIGSLLRGKDESRWLYLKNTDLAKIKQDDTNGIVSVLKISYYYLPFHLKSCFRYCAIFPKDYKIVKEDLICLWMAQGFIMPCDVDNFEDAGEEYFKQLLQMCFFQDVRRIEGTDIIISCKMHDLIHDLAKEVAGTEIIQYSTRCCTENTRHIFIDSSAAEDICSDFTKMNKMCSILSSYYDEISSNLRSLVVLSKLDHLRVLSLNYSGVKMLPSEIGKLWHLRYLDVSCNNMLSMLPSSITKLYNLQTLKLRKCMGLVNLPRDLRKLVNLRHLDIRDCWGLTHMPTGMNSMTSLQKLTGFVVSGTRNDGNLVGELGDLKNFINHSHTMEILVVEGGVRYDAVDDREGTFLLKSQHLRGIKYIWRRNYYNADGLLQGLQPHPNLRILELKDYTGLRFPRWGGSLMNLHKCLPLLVKITISVCRRLEHLPTMSQLRHLKFLTVKELWDLEYVENRSISVVLGSRQGDDLVFFPSLEKLVLVDLLELKGWWRSEPGKGETREEAGFHSNLCSFHQLSYLEIRDCRNLTTFPLCPKLEELNFVLKLIRKRNQREYVSIIT</sequence>
<dbReference type="InterPro" id="IPR042197">
    <property type="entry name" value="Apaf_helical"/>
</dbReference>
<proteinExistence type="predicted"/>
<dbReference type="InterPro" id="IPR036388">
    <property type="entry name" value="WH-like_DNA-bd_sf"/>
</dbReference>
<evidence type="ECO:0000313" key="10">
    <source>
        <dbReference type="RefSeq" id="XP_056694471.1"/>
    </source>
</evidence>
<evidence type="ECO:0000259" key="5">
    <source>
        <dbReference type="Pfam" id="PF00931"/>
    </source>
</evidence>
<protein>
    <submittedName>
        <fullName evidence="10">Disease resistance protein RGA4 isoform X1</fullName>
    </submittedName>
</protein>
<dbReference type="InterPro" id="IPR041118">
    <property type="entry name" value="Rx_N"/>
</dbReference>
<keyword evidence="3" id="KW-0611">Plant defense</keyword>
<evidence type="ECO:0000256" key="2">
    <source>
        <dbReference type="ARBA" id="ARBA00022741"/>
    </source>
</evidence>
<dbReference type="RefSeq" id="XP_056694471.1">
    <property type="nucleotide sequence ID" value="XM_056838493.1"/>
</dbReference>
<evidence type="ECO:0000259" key="6">
    <source>
        <dbReference type="Pfam" id="PF18052"/>
    </source>
</evidence>
<dbReference type="Proteomes" id="UP000813463">
    <property type="component" value="Chromosome 3"/>
</dbReference>
<dbReference type="Pfam" id="PF18052">
    <property type="entry name" value="Rx_N"/>
    <property type="match status" value="1"/>
</dbReference>
<keyword evidence="9" id="KW-1185">Reference proteome</keyword>
<gene>
    <name evidence="10" type="primary">LOC110797265</name>
</gene>
<dbReference type="InterPro" id="IPR032675">
    <property type="entry name" value="LRR_dom_sf"/>
</dbReference>
<dbReference type="PANTHER" id="PTHR36766">
    <property type="entry name" value="PLANT BROAD-SPECTRUM MILDEW RESISTANCE PROTEIN RPW8"/>
    <property type="match status" value="1"/>
</dbReference>
<dbReference type="Gene3D" id="1.20.5.4130">
    <property type="match status" value="1"/>
</dbReference>
<dbReference type="InterPro" id="IPR058922">
    <property type="entry name" value="WHD_DRP"/>
</dbReference>
<dbReference type="GeneID" id="110797265"/>
<dbReference type="SUPFAM" id="SSF52540">
    <property type="entry name" value="P-loop containing nucleoside triphosphate hydrolases"/>
    <property type="match status" value="1"/>
</dbReference>
<organism evidence="9 10">
    <name type="scientific">Spinacia oleracea</name>
    <name type="common">Spinach</name>
    <dbReference type="NCBI Taxonomy" id="3562"/>
    <lineage>
        <taxon>Eukaryota</taxon>
        <taxon>Viridiplantae</taxon>
        <taxon>Streptophyta</taxon>
        <taxon>Embryophyta</taxon>
        <taxon>Tracheophyta</taxon>
        <taxon>Spermatophyta</taxon>
        <taxon>Magnoliopsida</taxon>
        <taxon>eudicotyledons</taxon>
        <taxon>Gunneridae</taxon>
        <taxon>Pentapetalae</taxon>
        <taxon>Caryophyllales</taxon>
        <taxon>Chenopodiaceae</taxon>
        <taxon>Chenopodioideae</taxon>
        <taxon>Anserineae</taxon>
        <taxon>Spinacia</taxon>
    </lineage>
</organism>
<evidence type="ECO:0000256" key="4">
    <source>
        <dbReference type="ARBA" id="ARBA00022840"/>
    </source>
</evidence>
<dbReference type="Gene3D" id="1.10.10.10">
    <property type="entry name" value="Winged helix-like DNA-binding domain superfamily/Winged helix DNA-binding domain"/>
    <property type="match status" value="1"/>
</dbReference>
<evidence type="ECO:0000259" key="7">
    <source>
        <dbReference type="Pfam" id="PF23559"/>
    </source>
</evidence>
<evidence type="ECO:0000256" key="3">
    <source>
        <dbReference type="ARBA" id="ARBA00022821"/>
    </source>
</evidence>
<evidence type="ECO:0000259" key="8">
    <source>
        <dbReference type="Pfam" id="PF23598"/>
    </source>
</evidence>
<feature type="domain" description="Disease resistance protein winged helix" evidence="7">
    <location>
        <begin position="462"/>
        <end position="534"/>
    </location>
</feature>
<reference evidence="10" key="2">
    <citation type="submission" date="2025-08" db="UniProtKB">
        <authorList>
            <consortium name="RefSeq"/>
        </authorList>
    </citation>
    <scope>IDENTIFICATION</scope>
    <source>
        <tissue evidence="10">Leaf</tissue>
    </source>
</reference>